<feature type="domain" description="AMP-dependent ligase C-terminal" evidence="12">
    <location>
        <begin position="334"/>
        <end position="430"/>
    </location>
</feature>
<dbReference type="GO" id="GO:0000166">
    <property type="term" value="F:nucleotide binding"/>
    <property type="evidence" value="ECO:0007669"/>
    <property type="project" value="UniProtKB-KW"/>
</dbReference>
<comment type="function">
    <text evidence="10">Catalyzes the activation of phenylacetic acid (PA) to phenylacetyl-CoA (PA-CoA).</text>
</comment>
<dbReference type="EC" id="6.2.1.30" evidence="7 10"/>
<dbReference type="GO" id="GO:0010124">
    <property type="term" value="P:phenylacetate catabolic process"/>
    <property type="evidence" value="ECO:0007669"/>
    <property type="project" value="UniProtKB-UniRule"/>
</dbReference>
<comment type="caution">
    <text evidence="13">The sequence shown here is derived from an EMBL/GenBank/DDBJ whole genome shotgun (WGS) entry which is preliminary data.</text>
</comment>
<dbReference type="CDD" id="cd05913">
    <property type="entry name" value="PaaK"/>
    <property type="match status" value="1"/>
</dbReference>
<dbReference type="UniPathway" id="UPA00930"/>
<dbReference type="InterPro" id="IPR028154">
    <property type="entry name" value="AMP-dep_Lig_C"/>
</dbReference>
<dbReference type="Proteomes" id="UP000294545">
    <property type="component" value="Unassembled WGS sequence"/>
</dbReference>
<dbReference type="EMBL" id="SMGQ01000011">
    <property type="protein sequence ID" value="TCK97841.1"/>
    <property type="molecule type" value="Genomic_DNA"/>
</dbReference>
<evidence type="ECO:0000256" key="3">
    <source>
        <dbReference type="ARBA" id="ARBA00022741"/>
    </source>
</evidence>
<organism evidence="13 14">
    <name type="scientific">Natranaerovirga hydrolytica</name>
    <dbReference type="NCBI Taxonomy" id="680378"/>
    <lineage>
        <taxon>Bacteria</taxon>
        <taxon>Bacillati</taxon>
        <taxon>Bacillota</taxon>
        <taxon>Clostridia</taxon>
        <taxon>Lachnospirales</taxon>
        <taxon>Natranaerovirgaceae</taxon>
        <taxon>Natranaerovirga</taxon>
    </lineage>
</organism>
<protein>
    <recommendedName>
        <fullName evidence="8 10">Phenylacetate-coenzyme A ligase</fullName>
        <ecNumber evidence="7 10">6.2.1.30</ecNumber>
    </recommendedName>
    <alternativeName>
        <fullName evidence="9 10">Phenylacetyl-CoA ligase</fullName>
    </alternativeName>
</protein>
<dbReference type="InterPro" id="IPR051414">
    <property type="entry name" value="Adenylate-forming_Reductase"/>
</dbReference>
<accession>A0A4V2Q1J3</accession>
<evidence type="ECO:0000256" key="10">
    <source>
        <dbReference type="PIRNR" id="PIRNR006444"/>
    </source>
</evidence>
<comment type="similarity">
    <text evidence="6 10">Belongs to the phenylacetyl-CoA ligase family.</text>
</comment>
<evidence type="ECO:0000256" key="7">
    <source>
        <dbReference type="ARBA" id="ARBA00066629"/>
    </source>
</evidence>
<dbReference type="PIRSF" id="PIRSF006444">
    <property type="entry name" value="PaaK"/>
    <property type="match status" value="1"/>
</dbReference>
<dbReference type="OrthoDB" id="580775at2"/>
<dbReference type="InterPro" id="IPR011880">
    <property type="entry name" value="PA_CoA_ligase"/>
</dbReference>
<feature type="domain" description="AMP-dependent synthetase/ligase" evidence="11">
    <location>
        <begin position="82"/>
        <end position="284"/>
    </location>
</feature>
<sequence>MIWNEPMECMDRDELRVLQGKRLVKTVERVYHNVSFYRKKMQKLGIEPGDIKGVDDLTKLPFTTKEDLRENYPFGMFAVPMSEVVRIHASSGTTGKPTVVGYTRKDLQTWSEVVARTLTCAGVEKNDRIQIAYGYGLFTGGLGVHYGSEKIGATVIPISGGNTKKQIQLLQDFESTAIACTPSYALYLAESLEEQGIDPEALKLKVGIFGAEPWTENMRKEIEEKLKIKAIDIYGLSEIIGPGVSSECSYQNGLHIFEDYFLPETIDPNSLKSMPIGEKGELVFTTITKEALPILRYRTKDLTVLHDEKCQCGRTLIRMEKCTGRSDDMLIIRGVNIFPSQVESVLLEISGTKPHYLLIVDRVNNLDILEVWVEVDERFFSDEIRALEGLTKKITHAIESALGISVKVKLVEPKTIERSEGKAKRVIDNRKL</sequence>
<dbReference type="AlphaFoldDB" id="A0A4V2Q1J3"/>
<proteinExistence type="inferred from homology"/>
<reference evidence="13 14" key="1">
    <citation type="submission" date="2019-03" db="EMBL/GenBank/DDBJ databases">
        <title>Genomic Encyclopedia of Type Strains, Phase IV (KMG-IV): sequencing the most valuable type-strain genomes for metagenomic binning, comparative biology and taxonomic classification.</title>
        <authorList>
            <person name="Goeker M."/>
        </authorList>
    </citation>
    <scope>NUCLEOTIDE SEQUENCE [LARGE SCALE GENOMIC DNA]</scope>
    <source>
        <strain evidence="13 14">DSM 24176</strain>
    </source>
</reference>
<comment type="pathway">
    <text evidence="5 10">Aromatic compound metabolism; phenylacetate degradation.</text>
</comment>
<keyword evidence="14" id="KW-1185">Reference proteome</keyword>
<dbReference type="PANTHER" id="PTHR43439:SF1">
    <property type="entry name" value="PHENYLACETATE-COENZYME A LIGASE"/>
    <property type="match status" value="1"/>
</dbReference>
<dbReference type="Gene3D" id="3.40.50.12780">
    <property type="entry name" value="N-terminal domain of ligase-like"/>
    <property type="match status" value="1"/>
</dbReference>
<evidence type="ECO:0000313" key="13">
    <source>
        <dbReference type="EMBL" id="TCK97841.1"/>
    </source>
</evidence>
<name>A0A4V2Q1J3_9FIRM</name>
<dbReference type="SUPFAM" id="SSF56801">
    <property type="entry name" value="Acetyl-CoA synthetase-like"/>
    <property type="match status" value="1"/>
</dbReference>
<dbReference type="Pfam" id="PF00501">
    <property type="entry name" value="AMP-binding"/>
    <property type="match status" value="1"/>
</dbReference>
<keyword evidence="2 10" id="KW-0436">Ligase</keyword>
<evidence type="ECO:0000256" key="8">
    <source>
        <dbReference type="ARBA" id="ARBA00068695"/>
    </source>
</evidence>
<dbReference type="PANTHER" id="PTHR43439">
    <property type="entry name" value="PHENYLACETATE-COENZYME A LIGASE"/>
    <property type="match status" value="1"/>
</dbReference>
<dbReference type="GO" id="GO:0047475">
    <property type="term" value="F:phenylacetate-CoA ligase activity"/>
    <property type="evidence" value="ECO:0007669"/>
    <property type="project" value="UniProtKB-EC"/>
</dbReference>
<keyword evidence="3 10" id="KW-0547">Nucleotide-binding</keyword>
<evidence type="ECO:0000256" key="4">
    <source>
        <dbReference type="ARBA" id="ARBA00050450"/>
    </source>
</evidence>
<evidence type="ECO:0000256" key="5">
    <source>
        <dbReference type="ARBA" id="ARBA00060591"/>
    </source>
</evidence>
<dbReference type="InterPro" id="IPR045851">
    <property type="entry name" value="AMP-bd_C_sf"/>
</dbReference>
<comment type="subunit">
    <text evidence="1">Monomer.</text>
</comment>
<evidence type="ECO:0000259" key="11">
    <source>
        <dbReference type="Pfam" id="PF00501"/>
    </source>
</evidence>
<dbReference type="RefSeq" id="WP_132279296.1">
    <property type="nucleotide sequence ID" value="NZ_SMGQ01000011.1"/>
</dbReference>
<evidence type="ECO:0000256" key="2">
    <source>
        <dbReference type="ARBA" id="ARBA00022598"/>
    </source>
</evidence>
<evidence type="ECO:0000256" key="6">
    <source>
        <dbReference type="ARBA" id="ARBA00061566"/>
    </source>
</evidence>
<dbReference type="Gene3D" id="3.30.300.30">
    <property type="match status" value="1"/>
</dbReference>
<evidence type="ECO:0000259" key="12">
    <source>
        <dbReference type="Pfam" id="PF14535"/>
    </source>
</evidence>
<dbReference type="Pfam" id="PF14535">
    <property type="entry name" value="AMP-binding_C_2"/>
    <property type="match status" value="1"/>
</dbReference>
<comment type="catalytic activity">
    <reaction evidence="4">
        <text>2-phenylacetate + ATP + CoA = phenylacetyl-CoA + AMP + diphosphate</text>
        <dbReference type="Rhea" id="RHEA:20956"/>
        <dbReference type="ChEBI" id="CHEBI:18401"/>
        <dbReference type="ChEBI" id="CHEBI:30616"/>
        <dbReference type="ChEBI" id="CHEBI:33019"/>
        <dbReference type="ChEBI" id="CHEBI:57287"/>
        <dbReference type="ChEBI" id="CHEBI:57390"/>
        <dbReference type="ChEBI" id="CHEBI:456215"/>
        <dbReference type="EC" id="6.2.1.30"/>
    </reaction>
    <physiologicalReaction direction="left-to-right" evidence="4">
        <dbReference type="Rhea" id="RHEA:20957"/>
    </physiologicalReaction>
</comment>
<dbReference type="FunFam" id="3.30.300.30:FF:000019">
    <property type="entry name" value="Phenylacetate-coenzyme A ligase"/>
    <property type="match status" value="1"/>
</dbReference>
<dbReference type="InterPro" id="IPR000873">
    <property type="entry name" value="AMP-dep_synth/lig_dom"/>
</dbReference>
<evidence type="ECO:0000256" key="1">
    <source>
        <dbReference type="ARBA" id="ARBA00011245"/>
    </source>
</evidence>
<evidence type="ECO:0000256" key="9">
    <source>
        <dbReference type="ARBA" id="ARBA00075111"/>
    </source>
</evidence>
<dbReference type="InterPro" id="IPR042099">
    <property type="entry name" value="ANL_N_sf"/>
</dbReference>
<gene>
    <name evidence="13" type="ORF">EDC19_0243</name>
</gene>
<evidence type="ECO:0000313" key="14">
    <source>
        <dbReference type="Proteomes" id="UP000294545"/>
    </source>
</evidence>
<dbReference type="FunFam" id="3.40.50.12780:FF:000016">
    <property type="entry name" value="Phenylacetate-coenzyme A ligase"/>
    <property type="match status" value="1"/>
</dbReference>